<organism evidence="2">
    <name type="scientific">Sesamum latifolium</name>
    <dbReference type="NCBI Taxonomy" id="2727402"/>
    <lineage>
        <taxon>Eukaryota</taxon>
        <taxon>Viridiplantae</taxon>
        <taxon>Streptophyta</taxon>
        <taxon>Embryophyta</taxon>
        <taxon>Tracheophyta</taxon>
        <taxon>Spermatophyta</taxon>
        <taxon>Magnoliopsida</taxon>
        <taxon>eudicotyledons</taxon>
        <taxon>Gunneridae</taxon>
        <taxon>Pentapetalae</taxon>
        <taxon>asterids</taxon>
        <taxon>lamiids</taxon>
        <taxon>Lamiales</taxon>
        <taxon>Pedaliaceae</taxon>
        <taxon>Sesamum</taxon>
    </lineage>
</organism>
<feature type="region of interest" description="Disordered" evidence="1">
    <location>
        <begin position="321"/>
        <end position="390"/>
    </location>
</feature>
<accession>A0AAW2XZN8</accession>
<proteinExistence type="predicted"/>
<sequence length="413" mass="46857">MKDESSFQVRQYHFKHNCGPIYNCKNVNSTWLSKRFEQEFRTDPKRNIKGFKSDVVTDIRCHVSQSQAYRAKWKALKKIEGNPDDQYKQLWDYAGELQKTNPESTIIMSTTEGRQENERKFDRLIPAVEAVMPTIEHRFCVRHLHNNFKTAGFRGQALKFALWKAAKATTVQDFTRRMVEMGALDEKAAAWFHDKSPTHWSRSHFSTHPKSDMLLRDETDPPVEDRVETAEDIYSELLQSECLDDVMIDAPDFAVEYGENEPSTNAPKKLQVKKKRKTTSATPTQETCIGEDPSPRMLKIRSQTRLVSELPPRGLAPAAIFVPTPTLPPRPTLSPFVPPRTTPPQSLPPPPFVPPRTAPPQSMPPSPLPAPTSQAAAPQKGVNIRASPHISHGMYLQPKINKDQIENHHLLSS</sequence>
<dbReference type="EMBL" id="JACGWN010000002">
    <property type="protein sequence ID" value="KAL0458729.1"/>
    <property type="molecule type" value="Genomic_DNA"/>
</dbReference>
<comment type="caution">
    <text evidence="2">The sequence shown here is derived from an EMBL/GenBank/DDBJ whole genome shotgun (WGS) entry which is preliminary data.</text>
</comment>
<feature type="region of interest" description="Disordered" evidence="1">
    <location>
        <begin position="258"/>
        <end position="295"/>
    </location>
</feature>
<evidence type="ECO:0000313" key="2">
    <source>
        <dbReference type="EMBL" id="KAL0458729.1"/>
    </source>
</evidence>
<reference evidence="2" key="2">
    <citation type="journal article" date="2024" name="Plant">
        <title>Genomic evolution and insights into agronomic trait innovations of Sesamum species.</title>
        <authorList>
            <person name="Miao H."/>
            <person name="Wang L."/>
            <person name="Qu L."/>
            <person name="Liu H."/>
            <person name="Sun Y."/>
            <person name="Le M."/>
            <person name="Wang Q."/>
            <person name="Wei S."/>
            <person name="Zheng Y."/>
            <person name="Lin W."/>
            <person name="Duan Y."/>
            <person name="Cao H."/>
            <person name="Xiong S."/>
            <person name="Wang X."/>
            <person name="Wei L."/>
            <person name="Li C."/>
            <person name="Ma Q."/>
            <person name="Ju M."/>
            <person name="Zhao R."/>
            <person name="Li G."/>
            <person name="Mu C."/>
            <person name="Tian Q."/>
            <person name="Mei H."/>
            <person name="Zhang T."/>
            <person name="Gao T."/>
            <person name="Zhang H."/>
        </authorList>
    </citation>
    <scope>NUCLEOTIDE SEQUENCE</scope>
    <source>
        <strain evidence="2">KEN1</strain>
    </source>
</reference>
<evidence type="ECO:0008006" key="3">
    <source>
        <dbReference type="Google" id="ProtNLM"/>
    </source>
</evidence>
<name>A0AAW2XZN8_9LAMI</name>
<dbReference type="PANTHER" id="PTHR31973">
    <property type="entry name" value="POLYPROTEIN, PUTATIVE-RELATED"/>
    <property type="match status" value="1"/>
</dbReference>
<protein>
    <recommendedName>
        <fullName evidence="3">MULE transposase domain-containing protein</fullName>
    </recommendedName>
</protein>
<dbReference type="PANTHER" id="PTHR31973:SF191">
    <property type="entry name" value="OS05G0489400 PROTEIN"/>
    <property type="match status" value="1"/>
</dbReference>
<dbReference type="AlphaFoldDB" id="A0AAW2XZN8"/>
<feature type="compositionally biased region" description="Pro residues" evidence="1">
    <location>
        <begin position="325"/>
        <end position="370"/>
    </location>
</feature>
<gene>
    <name evidence="2" type="ORF">Slati_0500100</name>
</gene>
<reference evidence="2" key="1">
    <citation type="submission" date="2020-06" db="EMBL/GenBank/DDBJ databases">
        <authorList>
            <person name="Li T."/>
            <person name="Hu X."/>
            <person name="Zhang T."/>
            <person name="Song X."/>
            <person name="Zhang H."/>
            <person name="Dai N."/>
            <person name="Sheng W."/>
            <person name="Hou X."/>
            <person name="Wei L."/>
        </authorList>
    </citation>
    <scope>NUCLEOTIDE SEQUENCE</scope>
    <source>
        <strain evidence="2">KEN1</strain>
        <tissue evidence="2">Leaf</tissue>
    </source>
</reference>
<evidence type="ECO:0000256" key="1">
    <source>
        <dbReference type="SAM" id="MobiDB-lite"/>
    </source>
</evidence>